<feature type="compositionally biased region" description="Basic and acidic residues" evidence="1">
    <location>
        <begin position="131"/>
        <end position="161"/>
    </location>
</feature>
<dbReference type="HOGENOM" id="CLU_675082_0_0_1"/>
<reference evidence="2" key="2">
    <citation type="submission" date="2018-05" db="EMBL/GenBank/DDBJ databases">
        <title>OpunRS2 (Oryza punctata Reference Sequence Version 2).</title>
        <authorList>
            <person name="Zhang J."/>
            <person name="Kudrna D."/>
            <person name="Lee S."/>
            <person name="Talag J."/>
            <person name="Welchert J."/>
            <person name="Wing R.A."/>
        </authorList>
    </citation>
    <scope>NUCLEOTIDE SEQUENCE [LARGE SCALE GENOMIC DNA]</scope>
</reference>
<name>A0A0E0KAJ0_ORYPU</name>
<sequence length="408" mass="44847">MVVFIRSMGATVEVSGQEAPGASVLGEGGRPGRARIGGISRFGQRSGGTIGGLREDRRDVGELGGKKGGKMKVAAGKVDVGGAKIGCGSGTSKAREMAMQVDQEAKEGKKVDNIEEDIAFTWLGCDSYPFEDQKSSGDVAREKEDDMEEKGRSPKRARNDDMVIDGKNGEIGGVEGAASQGGVHEEDESLLGEIADQVIEMSMERVLGEVYDKVENEEKKRAEVPMRGEEGHKTKEMEGDRDEREERVVQLASVKEVLVTPKRSSGRLANIGGIHSLEKAEKIKAWKNLEFLIGNEFKYLFLSLSHSHVVNYLSNIGVNLSSSRDLVVQSVDSLKNSEFQRVGSFNLEEIDHVEGRDKEEFFSKKDEEVHNHVLGHLCGSLMEEVMDEDDYYLSCDLEKILKKIMSTK</sequence>
<dbReference type="STRING" id="4537.A0A0E0KAJ0"/>
<feature type="region of interest" description="Disordered" evidence="1">
    <location>
        <begin position="25"/>
        <end position="68"/>
    </location>
</feature>
<evidence type="ECO:0000256" key="1">
    <source>
        <dbReference type="SAM" id="MobiDB-lite"/>
    </source>
</evidence>
<protein>
    <submittedName>
        <fullName evidence="2">Uncharacterized protein</fullName>
    </submittedName>
</protein>
<feature type="region of interest" description="Disordered" evidence="1">
    <location>
        <begin position="131"/>
        <end position="165"/>
    </location>
</feature>
<dbReference type="EnsemblPlants" id="OPUNC03G08110.1">
    <property type="protein sequence ID" value="OPUNC03G08110.1"/>
    <property type="gene ID" value="OPUNC03G08110"/>
</dbReference>
<dbReference type="AlphaFoldDB" id="A0A0E0KAJ0"/>
<keyword evidence="3" id="KW-1185">Reference proteome</keyword>
<evidence type="ECO:0000313" key="3">
    <source>
        <dbReference type="Proteomes" id="UP000026962"/>
    </source>
</evidence>
<reference evidence="2" key="1">
    <citation type="submission" date="2015-04" db="UniProtKB">
        <authorList>
            <consortium name="EnsemblPlants"/>
        </authorList>
    </citation>
    <scope>IDENTIFICATION</scope>
</reference>
<dbReference type="Proteomes" id="UP000026962">
    <property type="component" value="Chromosome 3"/>
</dbReference>
<dbReference type="Gramene" id="OPUNC03G08110.1">
    <property type="protein sequence ID" value="OPUNC03G08110.1"/>
    <property type="gene ID" value="OPUNC03G08110"/>
</dbReference>
<organism evidence="2">
    <name type="scientific">Oryza punctata</name>
    <name type="common">Red rice</name>
    <dbReference type="NCBI Taxonomy" id="4537"/>
    <lineage>
        <taxon>Eukaryota</taxon>
        <taxon>Viridiplantae</taxon>
        <taxon>Streptophyta</taxon>
        <taxon>Embryophyta</taxon>
        <taxon>Tracheophyta</taxon>
        <taxon>Spermatophyta</taxon>
        <taxon>Magnoliopsida</taxon>
        <taxon>Liliopsida</taxon>
        <taxon>Poales</taxon>
        <taxon>Poaceae</taxon>
        <taxon>BOP clade</taxon>
        <taxon>Oryzoideae</taxon>
        <taxon>Oryzeae</taxon>
        <taxon>Oryzinae</taxon>
        <taxon>Oryza</taxon>
    </lineage>
</organism>
<evidence type="ECO:0000313" key="2">
    <source>
        <dbReference type="EnsemblPlants" id="OPUNC03G08110.1"/>
    </source>
</evidence>
<feature type="compositionally biased region" description="Basic and acidic residues" evidence="1">
    <location>
        <begin position="53"/>
        <end position="65"/>
    </location>
</feature>
<accession>A0A0E0KAJ0</accession>
<feature type="region of interest" description="Disordered" evidence="1">
    <location>
        <begin position="221"/>
        <end position="243"/>
    </location>
</feature>
<proteinExistence type="predicted"/>